<dbReference type="OrthoDB" id="6931910at2759"/>
<gene>
    <name evidence="2" type="ORF">BINO364_LOCUS8668</name>
</gene>
<organism evidence="2 3">
    <name type="scientific">Brenthis ino</name>
    <name type="common">lesser marbled fritillary</name>
    <dbReference type="NCBI Taxonomy" id="405034"/>
    <lineage>
        <taxon>Eukaryota</taxon>
        <taxon>Metazoa</taxon>
        <taxon>Ecdysozoa</taxon>
        <taxon>Arthropoda</taxon>
        <taxon>Hexapoda</taxon>
        <taxon>Insecta</taxon>
        <taxon>Pterygota</taxon>
        <taxon>Neoptera</taxon>
        <taxon>Endopterygota</taxon>
        <taxon>Lepidoptera</taxon>
        <taxon>Glossata</taxon>
        <taxon>Ditrysia</taxon>
        <taxon>Papilionoidea</taxon>
        <taxon>Nymphalidae</taxon>
        <taxon>Heliconiinae</taxon>
        <taxon>Argynnini</taxon>
        <taxon>Brenthis</taxon>
    </lineage>
</organism>
<feature type="compositionally biased region" description="Pro residues" evidence="1">
    <location>
        <begin position="1"/>
        <end position="12"/>
    </location>
</feature>
<keyword evidence="3" id="KW-1185">Reference proteome</keyword>
<evidence type="ECO:0000256" key="1">
    <source>
        <dbReference type="SAM" id="MobiDB-lite"/>
    </source>
</evidence>
<sequence length="83" mass="9027">MSSPARAPPSAVPPGAGMLPPGPGPSRQRSLKDRLKEGITGPFHWQIQSTRYTRNPYNFVITAHVYVTAILLKADIELFGIGQ</sequence>
<feature type="non-terminal residue" evidence="2">
    <location>
        <position position="83"/>
    </location>
</feature>
<proteinExistence type="predicted"/>
<evidence type="ECO:0000313" key="3">
    <source>
        <dbReference type="Proteomes" id="UP000838878"/>
    </source>
</evidence>
<name>A0A8J9VMJ9_9NEOP</name>
<protein>
    <submittedName>
        <fullName evidence="2">Uncharacterized protein</fullName>
    </submittedName>
</protein>
<evidence type="ECO:0000313" key="2">
    <source>
        <dbReference type="EMBL" id="CAH0722770.1"/>
    </source>
</evidence>
<reference evidence="2" key="1">
    <citation type="submission" date="2021-12" db="EMBL/GenBank/DDBJ databases">
        <authorList>
            <person name="Martin H S."/>
        </authorList>
    </citation>
    <scope>NUCLEOTIDE SEQUENCE</scope>
</reference>
<dbReference type="Proteomes" id="UP000838878">
    <property type="component" value="Chromosome 3"/>
</dbReference>
<accession>A0A8J9VMJ9</accession>
<dbReference type="EMBL" id="OV170223">
    <property type="protein sequence ID" value="CAH0722770.1"/>
    <property type="molecule type" value="Genomic_DNA"/>
</dbReference>
<feature type="region of interest" description="Disordered" evidence="1">
    <location>
        <begin position="1"/>
        <end position="31"/>
    </location>
</feature>
<dbReference type="AlphaFoldDB" id="A0A8J9VMJ9"/>